<protein>
    <recommendedName>
        <fullName evidence="5">Secreted protein</fullName>
    </recommendedName>
</protein>
<feature type="chain" id="PRO_5034769680" description="Secreted protein" evidence="2">
    <location>
        <begin position="27"/>
        <end position="148"/>
    </location>
</feature>
<dbReference type="EMBL" id="CP070496">
    <property type="protein sequence ID" value="QSB05331.1"/>
    <property type="molecule type" value="Genomic_DNA"/>
</dbReference>
<evidence type="ECO:0000313" key="3">
    <source>
        <dbReference type="EMBL" id="QSB05331.1"/>
    </source>
</evidence>
<dbReference type="AlphaFoldDB" id="A0A895XHM2"/>
<dbReference type="RefSeq" id="WP_213171339.1">
    <property type="nucleotide sequence ID" value="NZ_CP070496.1"/>
</dbReference>
<feature type="region of interest" description="Disordered" evidence="1">
    <location>
        <begin position="27"/>
        <end position="55"/>
    </location>
</feature>
<evidence type="ECO:0008006" key="5">
    <source>
        <dbReference type="Google" id="ProtNLM"/>
    </source>
</evidence>
<keyword evidence="4" id="KW-1185">Reference proteome</keyword>
<feature type="signal peptide" evidence="2">
    <location>
        <begin position="1"/>
        <end position="26"/>
    </location>
</feature>
<gene>
    <name evidence="3" type="ORF">JQS30_16540</name>
</gene>
<organism evidence="3 4">
    <name type="scientific">Natronoglycomyces albus</name>
    <dbReference type="NCBI Taxonomy" id="2811108"/>
    <lineage>
        <taxon>Bacteria</taxon>
        <taxon>Bacillati</taxon>
        <taxon>Actinomycetota</taxon>
        <taxon>Actinomycetes</taxon>
        <taxon>Glycomycetales</taxon>
        <taxon>Glycomycetaceae</taxon>
        <taxon>Natronoglycomyces</taxon>
    </lineage>
</organism>
<proteinExistence type="predicted"/>
<name>A0A895XHM2_9ACTN</name>
<dbReference type="Proteomes" id="UP000662939">
    <property type="component" value="Chromosome"/>
</dbReference>
<evidence type="ECO:0000313" key="4">
    <source>
        <dbReference type="Proteomes" id="UP000662939"/>
    </source>
</evidence>
<accession>A0A895XHM2</accession>
<reference evidence="3" key="1">
    <citation type="submission" date="2021-02" db="EMBL/GenBank/DDBJ databases">
        <title>Natronoglycomyces albus gen. nov., sp. nov, a haloalkaliphilic actinobacterium from a soda solonchak soil.</title>
        <authorList>
            <person name="Sorokin D.Y."/>
            <person name="Khijniak T.V."/>
            <person name="Zakharycheva A.P."/>
            <person name="Boueva O.V."/>
            <person name="Ariskina E.V."/>
            <person name="Hahnke R.L."/>
            <person name="Bunk B."/>
            <person name="Sproer C."/>
            <person name="Schumann P."/>
            <person name="Evtushenko L.I."/>
            <person name="Kublanov I.V."/>
        </authorList>
    </citation>
    <scope>NUCLEOTIDE SEQUENCE</scope>
    <source>
        <strain evidence="3">DSM 106290</strain>
    </source>
</reference>
<evidence type="ECO:0000256" key="2">
    <source>
        <dbReference type="SAM" id="SignalP"/>
    </source>
</evidence>
<sequence length="148" mass="15530">MSFATTPRLFALTLATAGMFALTACAGSDSDDNQTGDNNDSANDNSESDGDNRVEALKEDCVELSDSVAALINEGRDTDPADLEAKAEEVRQFANSQNGADVTLAGNELADMLELAGEDMDSIAQDPDLMMEFAEASSSFARSCDEAG</sequence>
<keyword evidence="2" id="KW-0732">Signal</keyword>
<evidence type="ECO:0000256" key="1">
    <source>
        <dbReference type="SAM" id="MobiDB-lite"/>
    </source>
</evidence>
<dbReference type="KEGG" id="nav:JQS30_16540"/>